<comment type="subcellular location">
    <subcellularLocation>
        <location evidence="2 8">Bacterial flagellum basal body</location>
    </subcellularLocation>
</comment>
<evidence type="ECO:0000256" key="8">
    <source>
        <dbReference type="HAMAP-Rule" id="MF_00416"/>
    </source>
</evidence>
<dbReference type="OrthoDB" id="9786431at2"/>
<protein>
    <recommendedName>
        <fullName evidence="3 8">Flagellar P-ring protein</fullName>
    </recommendedName>
    <alternativeName>
        <fullName evidence="7 8">Basal body P-ring protein</fullName>
    </alternativeName>
</protein>
<organism evidence="9 10">
    <name type="scientific">Rhizobium tubonense</name>
    <dbReference type="NCBI Taxonomy" id="484088"/>
    <lineage>
        <taxon>Bacteria</taxon>
        <taxon>Pseudomonadati</taxon>
        <taxon>Pseudomonadota</taxon>
        <taxon>Alphaproteobacteria</taxon>
        <taxon>Hyphomicrobiales</taxon>
        <taxon>Rhizobiaceae</taxon>
        <taxon>Rhizobium/Agrobacterium group</taxon>
        <taxon>Rhizobium</taxon>
    </lineage>
</organism>
<name>A0A2W4CNN2_9HYPH</name>
<dbReference type="Proteomes" id="UP000248925">
    <property type="component" value="Unassembled WGS sequence"/>
</dbReference>
<evidence type="ECO:0000313" key="9">
    <source>
        <dbReference type="EMBL" id="PZM12005.1"/>
    </source>
</evidence>
<keyword evidence="10" id="KW-1185">Reference proteome</keyword>
<dbReference type="AlphaFoldDB" id="A0A2W4CNN2"/>
<dbReference type="PANTHER" id="PTHR30381">
    <property type="entry name" value="FLAGELLAR P-RING PERIPLASMIC PROTEIN FLGI"/>
    <property type="match status" value="1"/>
</dbReference>
<comment type="function">
    <text evidence="1 8">Assembles around the rod to form the L-ring and probably protects the motor/basal body from shearing forces during rotation.</text>
</comment>
<dbReference type="NCBIfam" id="NF003676">
    <property type="entry name" value="PRK05303.1"/>
    <property type="match status" value="1"/>
</dbReference>
<comment type="caution">
    <text evidence="9">The sequence shown here is derived from an EMBL/GenBank/DDBJ whole genome shotgun (WGS) entry which is preliminary data.</text>
</comment>
<keyword evidence="9" id="KW-0966">Cell projection</keyword>
<dbReference type="Pfam" id="PF02119">
    <property type="entry name" value="FlgI"/>
    <property type="match status" value="1"/>
</dbReference>
<keyword evidence="5" id="KW-0574">Periplasm</keyword>
<dbReference type="PRINTS" id="PR01010">
    <property type="entry name" value="FLGPRINGFLGI"/>
</dbReference>
<evidence type="ECO:0000256" key="7">
    <source>
        <dbReference type="ARBA" id="ARBA00032344"/>
    </source>
</evidence>
<evidence type="ECO:0000313" key="10">
    <source>
        <dbReference type="Proteomes" id="UP000248925"/>
    </source>
</evidence>
<evidence type="ECO:0000256" key="2">
    <source>
        <dbReference type="ARBA" id="ARBA00004117"/>
    </source>
</evidence>
<dbReference type="GO" id="GO:0009428">
    <property type="term" value="C:bacterial-type flagellum basal body, distal rod, P ring"/>
    <property type="evidence" value="ECO:0007669"/>
    <property type="project" value="InterPro"/>
</dbReference>
<evidence type="ECO:0000256" key="5">
    <source>
        <dbReference type="ARBA" id="ARBA00022764"/>
    </source>
</evidence>
<comment type="subunit">
    <text evidence="8">The basal body constitutes a major portion of the flagellar organelle and consists of four rings (L,P,S, and M) mounted on a central rod.</text>
</comment>
<dbReference type="EMBL" id="PCDP01000038">
    <property type="protein sequence ID" value="PZM12005.1"/>
    <property type="molecule type" value="Genomic_DNA"/>
</dbReference>
<dbReference type="RefSeq" id="WP_111161622.1">
    <property type="nucleotide sequence ID" value="NZ_PCDP01000038.1"/>
</dbReference>
<dbReference type="GO" id="GO:0071973">
    <property type="term" value="P:bacterial-type flagellum-dependent cell motility"/>
    <property type="evidence" value="ECO:0007669"/>
    <property type="project" value="InterPro"/>
</dbReference>
<dbReference type="HAMAP" id="MF_00416">
    <property type="entry name" value="FlgI"/>
    <property type="match status" value="1"/>
</dbReference>
<reference evidence="9 10" key="1">
    <citation type="journal article" date="2018" name="Sci. Rep.">
        <title>Rhizobium tumorigenes sp. nov., a novel plant tumorigenic bacterium isolated from cane gall tumors on thornless blackberry.</title>
        <authorList>
            <person name="Kuzmanovi N."/>
            <person name="Smalla K."/>
            <person name="Gronow S."/>
            <person name="PuBawska J."/>
        </authorList>
    </citation>
    <scope>NUCLEOTIDE SEQUENCE [LARGE SCALE GENOMIC DNA]</scope>
    <source>
        <strain evidence="9 10">CCBAU 85046</strain>
    </source>
</reference>
<dbReference type="InterPro" id="IPR001782">
    <property type="entry name" value="Flag_FlgI"/>
</dbReference>
<feature type="signal peptide" evidence="8">
    <location>
        <begin position="1"/>
        <end position="25"/>
    </location>
</feature>
<evidence type="ECO:0000256" key="3">
    <source>
        <dbReference type="ARBA" id="ARBA00019515"/>
    </source>
</evidence>
<keyword evidence="9" id="KW-0969">Cilium</keyword>
<gene>
    <name evidence="8" type="primary">flgI</name>
    <name evidence="9" type="ORF">CPY51_17995</name>
</gene>
<evidence type="ECO:0000256" key="1">
    <source>
        <dbReference type="ARBA" id="ARBA00002591"/>
    </source>
</evidence>
<keyword evidence="6 8" id="KW-0975">Bacterial flagellum</keyword>
<sequence precursor="true">MRRLRQLLAVLLALPGLVISDPALAMNSRIKDIASLQAGRDNQLIGYGLIVGLQGTGDGLRSSPFTEQSMRAMLQNLGISTQGGQSSAKNTAAVMVTTNLPPFASPGSRIDVTVSSLGDATSLRGGTLIMTSLSGADGQIYAVAQGSVIVSGFQAQGAAATVTEGVTTAGRVPGGAIIERELPSRFKDSVNLVLQLRNPDFSTSIRIADTVNAYATSRFGGPIAEAKDSQEVAIDKPKMADLTRLMADLENLIVQTDTPAKVVINERTGTIVIGADVRVSPVAVSYGTLTVQVSENPQVVQPEPFSNGETAIQDQTDISAQKTGGRVAVLEGPDLKTLVSGLNNIGVKPDGIIAILQGIKSAGALQAELVLQ</sequence>
<dbReference type="GO" id="GO:0030288">
    <property type="term" value="C:outer membrane-bounded periplasmic space"/>
    <property type="evidence" value="ECO:0007669"/>
    <property type="project" value="InterPro"/>
</dbReference>
<evidence type="ECO:0000256" key="4">
    <source>
        <dbReference type="ARBA" id="ARBA00022729"/>
    </source>
</evidence>
<keyword evidence="9" id="KW-0282">Flagellum</keyword>
<dbReference type="GO" id="GO:0005198">
    <property type="term" value="F:structural molecule activity"/>
    <property type="evidence" value="ECO:0007669"/>
    <property type="project" value="InterPro"/>
</dbReference>
<keyword evidence="4 8" id="KW-0732">Signal</keyword>
<evidence type="ECO:0000256" key="6">
    <source>
        <dbReference type="ARBA" id="ARBA00023143"/>
    </source>
</evidence>
<proteinExistence type="inferred from homology"/>
<dbReference type="PANTHER" id="PTHR30381:SF0">
    <property type="entry name" value="FLAGELLAR P-RING PROTEIN"/>
    <property type="match status" value="1"/>
</dbReference>
<feature type="chain" id="PRO_5016185474" description="Flagellar P-ring protein" evidence="8">
    <location>
        <begin position="26"/>
        <end position="372"/>
    </location>
</feature>
<comment type="similarity">
    <text evidence="8">Belongs to the FlgI family.</text>
</comment>
<accession>A0A2W4CNN2</accession>